<keyword evidence="2" id="KW-0677">Repeat</keyword>
<dbReference type="PANTHER" id="PTHR22990">
    <property type="entry name" value="F-BOX ONLY PROTEIN"/>
    <property type="match status" value="1"/>
</dbReference>
<dbReference type="InterPro" id="IPR039448">
    <property type="entry name" value="Beta_helix"/>
</dbReference>
<dbReference type="InterPro" id="IPR006626">
    <property type="entry name" value="PbH1"/>
</dbReference>
<feature type="domain" description="Carbohydrate-binding/sugar hydrolysis" evidence="4">
    <location>
        <begin position="156"/>
        <end position="297"/>
    </location>
</feature>
<dbReference type="InterPro" id="IPR051550">
    <property type="entry name" value="SCF-Subunits/Alg-Epimerases"/>
</dbReference>
<sequence>MIVMHTKTGVRLLGLVLVGVVLAWGAVWAKEINVPGDFPKIQEALNAAEPGDVIVIAGGDYTENLLITKSVTLQGAGRDFVSIIGDGVVPAVVIAKAQNVGISGVTITNGRNGIEMADSSLTLTNVVLKKNIRRGLSAERSVVEIKESEVLETQPDAEGFQGSGIRIADHSKVTITNVTVADNARVGVTVSDSSEATITGSKVLGTKPNASGAYGWGIDVSVNSKATIRENTVSGNTAVGIGITENSQAVIESNQIADQKPDGSGVRGYGILIQLGSKAEIRNNTLTRNTDVAIFATERTEVVIDGNQIADTQPNTFGFRGRGIQVGFLSKGTVTNNTLTNNSEVGIYIVDRSEATVENNTVTGTKSAPGSPFAAAIDFDYNVKGIINNNTIDNTIEFGITVFDCPGLVQVTNNRIARMKASSRGFGRGVEVEYSQGVTVSGNTITDTENQGIAVFGSEVEIAGNTIQRTTFRAVYITQNSRGTIAKNTVTETQLSADGFFGEGISILGASNFTITENTISGNRRGIVVGNQGTQVRIDKNIIDRNNILGTGTNAAATGALGIYVIDHAEALVTNNQITNNRIGILTDNTGEVTSCTGNTFQGNQLNTQGHVRCG</sequence>
<dbReference type="SUPFAM" id="SSF51126">
    <property type="entry name" value="Pectin lyase-like"/>
    <property type="match status" value="3"/>
</dbReference>
<evidence type="ECO:0000259" key="4">
    <source>
        <dbReference type="SMART" id="SM00722"/>
    </source>
</evidence>
<dbReference type="PANTHER" id="PTHR22990:SF15">
    <property type="entry name" value="F-BOX ONLY PROTEIN 10"/>
    <property type="match status" value="1"/>
</dbReference>
<proteinExistence type="predicted"/>
<dbReference type="InterPro" id="IPR006633">
    <property type="entry name" value="Carb-bd_sugar_hydrolysis-dom"/>
</dbReference>
<evidence type="ECO:0000313" key="5">
    <source>
        <dbReference type="EMBL" id="BAL59177.1"/>
    </source>
</evidence>
<keyword evidence="3" id="KW-0833">Ubl conjugation pathway</keyword>
<dbReference type="AlphaFoldDB" id="H5SSP6"/>
<dbReference type="SMART" id="SM00722">
    <property type="entry name" value="CASH"/>
    <property type="match status" value="2"/>
</dbReference>
<dbReference type="EMBL" id="AP011802">
    <property type="protein sequence ID" value="BAL59177.1"/>
    <property type="molecule type" value="Genomic_DNA"/>
</dbReference>
<evidence type="ECO:0000256" key="3">
    <source>
        <dbReference type="ARBA" id="ARBA00022786"/>
    </source>
</evidence>
<accession>H5SSP6</accession>
<dbReference type="InterPro" id="IPR012334">
    <property type="entry name" value="Pectin_lyas_fold"/>
</dbReference>
<dbReference type="SMART" id="SM00710">
    <property type="entry name" value="PbH1"/>
    <property type="match status" value="15"/>
</dbReference>
<dbReference type="Pfam" id="PF13229">
    <property type="entry name" value="Beta_helix"/>
    <property type="match status" value="2"/>
</dbReference>
<evidence type="ECO:0000256" key="2">
    <source>
        <dbReference type="ARBA" id="ARBA00022737"/>
    </source>
</evidence>
<evidence type="ECO:0000256" key="1">
    <source>
        <dbReference type="ARBA" id="ARBA00004906"/>
    </source>
</evidence>
<dbReference type="InterPro" id="IPR011050">
    <property type="entry name" value="Pectin_lyase_fold/virulence"/>
</dbReference>
<gene>
    <name evidence="5" type="ORF">HGMM_OP3C332</name>
</gene>
<dbReference type="InterPro" id="IPR007742">
    <property type="entry name" value="NosD_dom"/>
</dbReference>
<dbReference type="Gene3D" id="2.160.20.10">
    <property type="entry name" value="Single-stranded right-handed beta-helix, Pectin lyase-like"/>
    <property type="match status" value="3"/>
</dbReference>
<organism evidence="5">
    <name type="scientific">Acetithermum autotrophicum</name>
    <dbReference type="NCBI Taxonomy" id="1446466"/>
    <lineage>
        <taxon>Bacteria</taxon>
        <taxon>Candidatus Bipolaricaulota</taxon>
        <taxon>Candidatus Acetithermum</taxon>
    </lineage>
</organism>
<name>H5SSP6_ACEAU</name>
<dbReference type="InterPro" id="IPR022441">
    <property type="entry name" value="Para_beta_helix_rpt-2"/>
</dbReference>
<feature type="domain" description="Carbohydrate-binding/sugar hydrolysis" evidence="4">
    <location>
        <begin position="320"/>
        <end position="456"/>
    </location>
</feature>
<dbReference type="Pfam" id="PF05048">
    <property type="entry name" value="NosD"/>
    <property type="match status" value="1"/>
</dbReference>
<reference evidence="5" key="2">
    <citation type="journal article" date="2012" name="PLoS ONE">
        <title>A Deeply Branching Thermophilic Bacterium with an Ancient Acetyl-CoA Pathway Dominates a Subsurface Ecosystem.</title>
        <authorList>
            <person name="Takami H."/>
            <person name="Noguchi H."/>
            <person name="Takaki Y."/>
            <person name="Uchiyama I."/>
            <person name="Toyoda A."/>
            <person name="Nishi S."/>
            <person name="Chee G.-J."/>
            <person name="Arai W."/>
            <person name="Nunoura T."/>
            <person name="Itoh T."/>
            <person name="Hattori M."/>
            <person name="Takai K."/>
        </authorList>
    </citation>
    <scope>NUCLEOTIDE SEQUENCE</scope>
</reference>
<reference evidence="5" key="1">
    <citation type="journal article" date="2005" name="Environ. Microbiol.">
        <title>Genetic and functional properties of uncultivated thermophilic crenarchaeotes from a subsurface gold mine as revealed by analysis of genome fragments.</title>
        <authorList>
            <person name="Nunoura T."/>
            <person name="Hirayama H."/>
            <person name="Takami H."/>
            <person name="Oida H."/>
            <person name="Nishi S."/>
            <person name="Shimamura S."/>
            <person name="Suzuki Y."/>
            <person name="Inagaki F."/>
            <person name="Takai K."/>
            <person name="Nealson K.H."/>
            <person name="Horikoshi K."/>
        </authorList>
    </citation>
    <scope>NUCLEOTIDE SEQUENCE</scope>
</reference>
<protein>
    <submittedName>
        <fullName evidence="5">Hypothetical conserved protein</fullName>
    </submittedName>
</protein>
<comment type="pathway">
    <text evidence="1">Protein modification; protein ubiquitination.</text>
</comment>
<dbReference type="NCBIfam" id="TIGR03804">
    <property type="entry name" value="para_beta_helix"/>
    <property type="match status" value="1"/>
</dbReference>